<keyword evidence="2" id="KW-0812">Transmembrane</keyword>
<dbReference type="SMART" id="SM00240">
    <property type="entry name" value="FHA"/>
    <property type="match status" value="1"/>
</dbReference>
<evidence type="ECO:0000313" key="5">
    <source>
        <dbReference type="Proteomes" id="UP000054454"/>
    </source>
</evidence>
<protein>
    <recommendedName>
        <fullName evidence="3">FHA domain-containing protein</fullName>
    </recommendedName>
</protein>
<dbReference type="Proteomes" id="UP000054454">
    <property type="component" value="Unassembled WGS sequence"/>
</dbReference>
<gene>
    <name evidence="4" type="ORF">T552_01538</name>
</gene>
<evidence type="ECO:0000313" key="4">
    <source>
        <dbReference type="EMBL" id="KTW28911.1"/>
    </source>
</evidence>
<feature type="coiled-coil region" evidence="1">
    <location>
        <begin position="276"/>
        <end position="367"/>
    </location>
</feature>
<feature type="transmembrane region" description="Helical" evidence="2">
    <location>
        <begin position="401"/>
        <end position="422"/>
    </location>
</feature>
<organism evidence="4 5">
    <name type="scientific">Pneumocystis carinii (strain B80)</name>
    <name type="common">Rat pneumocystis pneumonia agent</name>
    <name type="synonym">Pneumocystis carinii f. sp. carinii</name>
    <dbReference type="NCBI Taxonomy" id="1408658"/>
    <lineage>
        <taxon>Eukaryota</taxon>
        <taxon>Fungi</taxon>
        <taxon>Dikarya</taxon>
        <taxon>Ascomycota</taxon>
        <taxon>Taphrinomycotina</taxon>
        <taxon>Pneumocystomycetes</taxon>
        <taxon>Pneumocystaceae</taxon>
        <taxon>Pneumocystis</taxon>
    </lineage>
</organism>
<dbReference type="Gene3D" id="2.60.200.20">
    <property type="match status" value="1"/>
</dbReference>
<keyword evidence="2" id="KW-0472">Membrane</keyword>
<evidence type="ECO:0000256" key="2">
    <source>
        <dbReference type="SAM" id="Phobius"/>
    </source>
</evidence>
<reference evidence="5" key="1">
    <citation type="journal article" date="2016" name="Nat. Commun.">
        <title>Genome analysis of three Pneumocystis species reveals adaptation mechanisms to life exclusively in mammalian hosts.</title>
        <authorList>
            <person name="Ma L."/>
            <person name="Chen Z."/>
            <person name="Huang D.W."/>
            <person name="Kutty G."/>
            <person name="Ishihara M."/>
            <person name="Wang H."/>
            <person name="Abouelleil A."/>
            <person name="Bishop L."/>
            <person name="Davey E."/>
            <person name="Deng R."/>
            <person name="Deng X."/>
            <person name="Fan L."/>
            <person name="Fantoni G."/>
            <person name="Fitzgerald M."/>
            <person name="Gogineni E."/>
            <person name="Goldberg J.M."/>
            <person name="Handley G."/>
            <person name="Hu X."/>
            <person name="Huber C."/>
            <person name="Jiao X."/>
            <person name="Jones K."/>
            <person name="Levin J.Z."/>
            <person name="Liu Y."/>
            <person name="Macdonald P."/>
            <person name="Melnikov A."/>
            <person name="Raley C."/>
            <person name="Sassi M."/>
            <person name="Sherman B.T."/>
            <person name="Song X."/>
            <person name="Sykes S."/>
            <person name="Tran B."/>
            <person name="Walsh L."/>
            <person name="Xia Y."/>
            <person name="Yang J."/>
            <person name="Young S."/>
            <person name="Zeng Q."/>
            <person name="Zheng X."/>
            <person name="Stephens R."/>
            <person name="Nusbaum C."/>
            <person name="Birren B.W."/>
            <person name="Azadi P."/>
            <person name="Lempicki R.A."/>
            <person name="Cuomo C.A."/>
            <person name="Kovacs J.A."/>
        </authorList>
    </citation>
    <scope>NUCLEOTIDE SEQUENCE [LARGE SCALE GENOMIC DNA]</scope>
    <source>
        <strain evidence="5">B80</strain>
    </source>
</reference>
<evidence type="ECO:0000259" key="3">
    <source>
        <dbReference type="PROSITE" id="PS50006"/>
    </source>
</evidence>
<comment type="caution">
    <text evidence="4">The sequence shown here is derived from an EMBL/GenBank/DDBJ whole genome shotgun (WGS) entry which is preliminary data.</text>
</comment>
<evidence type="ECO:0000256" key="1">
    <source>
        <dbReference type="SAM" id="Coils"/>
    </source>
</evidence>
<dbReference type="GO" id="GO:0005737">
    <property type="term" value="C:cytoplasm"/>
    <property type="evidence" value="ECO:0007669"/>
    <property type="project" value="TreeGrafter"/>
</dbReference>
<proteinExistence type="predicted"/>
<dbReference type="EMBL" id="LFVZ01000006">
    <property type="protein sequence ID" value="KTW28911.1"/>
    <property type="molecule type" value="Genomic_DNA"/>
</dbReference>
<feature type="domain" description="FHA" evidence="3">
    <location>
        <begin position="32"/>
        <end position="90"/>
    </location>
</feature>
<keyword evidence="5" id="KW-1185">Reference proteome</keyword>
<accession>A0A0W4ZKK6</accession>
<dbReference type="PANTHER" id="PTHR15715:SF37">
    <property type="entry name" value="LD47843P"/>
    <property type="match status" value="1"/>
</dbReference>
<dbReference type="PANTHER" id="PTHR15715">
    <property type="entry name" value="CENTROSOMAL PROTEIN OF 170 KDA"/>
    <property type="match status" value="1"/>
</dbReference>
<dbReference type="InterPro" id="IPR008984">
    <property type="entry name" value="SMAD_FHA_dom_sf"/>
</dbReference>
<dbReference type="PROSITE" id="PS50006">
    <property type="entry name" value="FHA_DOMAIN"/>
    <property type="match status" value="1"/>
</dbReference>
<dbReference type="CDD" id="cd22679">
    <property type="entry name" value="FHA_SLMAP"/>
    <property type="match status" value="1"/>
</dbReference>
<keyword evidence="2" id="KW-1133">Transmembrane helix</keyword>
<keyword evidence="1" id="KW-0175">Coiled coil</keyword>
<dbReference type="Pfam" id="PF00498">
    <property type="entry name" value="FHA"/>
    <property type="match status" value="1"/>
</dbReference>
<dbReference type="AlphaFoldDB" id="A0A0W4ZKK6"/>
<sequence length="427" mass="48686">MADSPLVCLILAPINDTFERKCLWLPSWPQTLRIGRQINSRTAPAPNNGFFDSKVLSRAHAEVWADPKTGSVFIRDIKSSNGTFLNGRRLSQENQTSEPFELYVGDVLELGIDILNEEDRSILHYKVASRVEHAGWAEMNSLDVSQEKDNGLWVDTGTTEAVDTITLRVLVSNEVAQSKSVLEEDKMNECIGKDVENILQTLNIGLKTAKQQMNDIKLVTKMLNNIQDTVFYDCRDDSLEKIQPEDILKNHSDNFGNKGNLKCHKKSTQPLSLEVLASKQLEIEEKTAKIKCLEEEKTKQQTCKQIIEQLLKEQNNTLEVEDTIETKMNTELMKNKLEKDENSEDELKSLKAMVENMKKEIELWKYRAKRTEKIVEQSTYHMTALLKTGNENINEVFGDKLWITFFPACCIVMIGISIMCYLNDIAS</sequence>
<dbReference type="SUPFAM" id="SSF49879">
    <property type="entry name" value="SMAD/FHA domain"/>
    <property type="match status" value="1"/>
</dbReference>
<dbReference type="OrthoDB" id="687730at2759"/>
<dbReference type="VEuPathDB" id="FungiDB:T552_01538"/>
<dbReference type="InterPro" id="IPR000253">
    <property type="entry name" value="FHA_dom"/>
</dbReference>
<dbReference type="InterPro" id="IPR051176">
    <property type="entry name" value="Cent_Immune-Sig_Mod"/>
</dbReference>
<dbReference type="GeneID" id="28936323"/>
<dbReference type="RefSeq" id="XP_018226278.1">
    <property type="nucleotide sequence ID" value="XM_018370120.1"/>
</dbReference>
<name>A0A0W4ZKK6_PNEC8</name>